<gene>
    <name evidence="5" type="ORF">CONCODRAFT_43911</name>
</gene>
<evidence type="ECO:0000256" key="3">
    <source>
        <dbReference type="ARBA" id="ARBA00023002"/>
    </source>
</evidence>
<accession>A0A137NU56</accession>
<dbReference type="PANTHER" id="PTHR43150:SF2">
    <property type="entry name" value="HYPERKINETIC, ISOFORM M"/>
    <property type="match status" value="1"/>
</dbReference>
<evidence type="ECO:0000313" key="6">
    <source>
        <dbReference type="Proteomes" id="UP000070444"/>
    </source>
</evidence>
<dbReference type="InterPro" id="IPR005399">
    <property type="entry name" value="K_chnl_volt-dep_bsu_KCNAB-rel"/>
</dbReference>
<keyword evidence="2" id="KW-0521">NADP</keyword>
<dbReference type="EMBL" id="KQ964743">
    <property type="protein sequence ID" value="KXN66300.1"/>
    <property type="molecule type" value="Genomic_DNA"/>
</dbReference>
<dbReference type="Proteomes" id="UP000070444">
    <property type="component" value="Unassembled WGS sequence"/>
</dbReference>
<name>A0A137NU56_CONC2</name>
<dbReference type="GO" id="GO:0016491">
    <property type="term" value="F:oxidoreductase activity"/>
    <property type="evidence" value="ECO:0007669"/>
    <property type="project" value="UniProtKB-KW"/>
</dbReference>
<dbReference type="AlphaFoldDB" id="A0A137NU56"/>
<keyword evidence="6" id="KW-1185">Reference proteome</keyword>
<dbReference type="OMA" id="MWAGPYG"/>
<evidence type="ECO:0000256" key="1">
    <source>
        <dbReference type="ARBA" id="ARBA00006515"/>
    </source>
</evidence>
<proteinExistence type="inferred from homology"/>
<dbReference type="InterPro" id="IPR036812">
    <property type="entry name" value="NAD(P)_OxRdtase_dom_sf"/>
</dbReference>
<organism evidence="5 6">
    <name type="scientific">Conidiobolus coronatus (strain ATCC 28846 / CBS 209.66 / NRRL 28638)</name>
    <name type="common">Delacroixia coronata</name>
    <dbReference type="NCBI Taxonomy" id="796925"/>
    <lineage>
        <taxon>Eukaryota</taxon>
        <taxon>Fungi</taxon>
        <taxon>Fungi incertae sedis</taxon>
        <taxon>Zoopagomycota</taxon>
        <taxon>Entomophthoromycotina</taxon>
        <taxon>Entomophthoromycetes</taxon>
        <taxon>Entomophthorales</taxon>
        <taxon>Ancylistaceae</taxon>
        <taxon>Conidiobolus</taxon>
    </lineage>
</organism>
<dbReference type="PANTHER" id="PTHR43150">
    <property type="entry name" value="HYPERKINETIC, ISOFORM M"/>
    <property type="match status" value="1"/>
</dbReference>
<evidence type="ECO:0000313" key="5">
    <source>
        <dbReference type="EMBL" id="KXN66300.1"/>
    </source>
</evidence>
<dbReference type="PRINTS" id="PR01577">
    <property type="entry name" value="KCNABCHANNEL"/>
</dbReference>
<protein>
    <submittedName>
        <fullName evidence="5">Aldo/keto reductase</fullName>
    </submittedName>
</protein>
<comment type="similarity">
    <text evidence="1">Belongs to the shaker potassium channel beta subunit family.</text>
</comment>
<dbReference type="Pfam" id="PF00248">
    <property type="entry name" value="Aldo_ket_red"/>
    <property type="match status" value="1"/>
</dbReference>
<dbReference type="Gene3D" id="3.20.20.100">
    <property type="entry name" value="NADP-dependent oxidoreductase domain"/>
    <property type="match status" value="2"/>
</dbReference>
<dbReference type="STRING" id="796925.A0A137NU56"/>
<evidence type="ECO:0000259" key="4">
    <source>
        <dbReference type="Pfam" id="PF00248"/>
    </source>
</evidence>
<feature type="domain" description="NADP-dependent oxidoreductase" evidence="4">
    <location>
        <begin position="19"/>
        <end position="344"/>
    </location>
</feature>
<dbReference type="SUPFAM" id="SSF51430">
    <property type="entry name" value="NAD(P)-linked oxidoreductase"/>
    <property type="match status" value="2"/>
</dbReference>
<evidence type="ECO:0000256" key="2">
    <source>
        <dbReference type="ARBA" id="ARBA00022857"/>
    </source>
</evidence>
<sequence>MSNMIYRRLGNSGLKVSVMSLGAWMTLSDPVDQDLFDRIMKTAFENGVNFFDNAEIYGMGQSEVVMGKSIKNNNFKREDIVVSTKIFAGTGGWGPNARGLSKKHLIEGINASLKRLDLDYVDLVYAHRPDPEVPMEEIVRAFNFIINQGKAFYWGTSEWSAQQITEAHVVAQRLGLEGPVMEQPQYNIFEREKVEKEYLPIYENFGLGTTTWSPLAFGVLTGKYIDGIPEGSRFDGAKGISKIHYDWFDNPEGREKIQKVRKLVPVAEKIGCTIAQLSLAWCIKNTNLCCTLAQLSIAWCIKNHNVSTTMIGASKIEQLEDNLKSLQFVDKLTPEILEEIDEIVQTKPTPVQSWR</sequence>
<keyword evidence="3" id="KW-0560">Oxidoreductase</keyword>
<reference evidence="5 6" key="1">
    <citation type="journal article" date="2015" name="Genome Biol. Evol.">
        <title>Phylogenomic analyses indicate that early fungi evolved digesting cell walls of algal ancestors of land plants.</title>
        <authorList>
            <person name="Chang Y."/>
            <person name="Wang S."/>
            <person name="Sekimoto S."/>
            <person name="Aerts A.L."/>
            <person name="Choi C."/>
            <person name="Clum A."/>
            <person name="LaButti K.M."/>
            <person name="Lindquist E.A."/>
            <person name="Yee Ngan C."/>
            <person name="Ohm R.A."/>
            <person name="Salamov A.A."/>
            <person name="Grigoriev I.V."/>
            <person name="Spatafora J.W."/>
            <person name="Berbee M.L."/>
        </authorList>
    </citation>
    <scope>NUCLEOTIDE SEQUENCE [LARGE SCALE GENOMIC DNA]</scope>
    <source>
        <strain evidence="5 6">NRRL 28638</strain>
    </source>
</reference>
<dbReference type="CDD" id="cd19143">
    <property type="entry name" value="AKR_AKR6C1_2"/>
    <property type="match status" value="1"/>
</dbReference>
<dbReference type="OrthoDB" id="48988at2759"/>
<dbReference type="InterPro" id="IPR023210">
    <property type="entry name" value="NADP_OxRdtase_dom"/>
</dbReference>